<dbReference type="HOGENOM" id="CLU_2864887_0_0_11"/>
<evidence type="ECO:0000313" key="2">
    <source>
        <dbReference type="EMBL" id="BAH32774.1"/>
    </source>
</evidence>
<proteinExistence type="predicted"/>
<sequence>MESIKTTQWITPLEAAEIARCNRTHIYAALAAGELTGYQHKRKGAVKGPWLIDPADLDRWIRGQ</sequence>
<dbReference type="EMBL" id="AP008957">
    <property type="protein sequence ID" value="BAH32774.1"/>
    <property type="molecule type" value="Genomic_DNA"/>
</dbReference>
<dbReference type="InterPro" id="IPR041657">
    <property type="entry name" value="HTH_17"/>
</dbReference>
<feature type="domain" description="Helix-turn-helix" evidence="1">
    <location>
        <begin position="9"/>
        <end position="64"/>
    </location>
</feature>
<evidence type="ECO:0000313" key="3">
    <source>
        <dbReference type="Proteomes" id="UP000002204"/>
    </source>
</evidence>
<dbReference type="KEGG" id="rer:RER_20660"/>
<evidence type="ECO:0000259" key="1">
    <source>
        <dbReference type="Pfam" id="PF12728"/>
    </source>
</evidence>
<dbReference type="Proteomes" id="UP000002204">
    <property type="component" value="Chromosome"/>
</dbReference>
<gene>
    <name evidence="2" type="ordered locus">RER_20660</name>
</gene>
<dbReference type="RefSeq" id="WP_020907033.1">
    <property type="nucleotide sequence ID" value="NC_012490.1"/>
</dbReference>
<name>C0ZWN9_RHOE4</name>
<protein>
    <recommendedName>
        <fullName evidence="1">Helix-turn-helix domain-containing protein</fullName>
    </recommendedName>
</protein>
<dbReference type="AlphaFoldDB" id="C0ZWN9"/>
<organism evidence="2 3">
    <name type="scientific">Rhodococcus erythropolis (strain PR4 / NBRC 100887)</name>
    <dbReference type="NCBI Taxonomy" id="234621"/>
    <lineage>
        <taxon>Bacteria</taxon>
        <taxon>Bacillati</taxon>
        <taxon>Actinomycetota</taxon>
        <taxon>Actinomycetes</taxon>
        <taxon>Mycobacteriales</taxon>
        <taxon>Nocardiaceae</taxon>
        <taxon>Rhodococcus</taxon>
        <taxon>Rhodococcus erythropolis group</taxon>
    </lineage>
</organism>
<dbReference type="Pfam" id="PF12728">
    <property type="entry name" value="HTH_17"/>
    <property type="match status" value="1"/>
</dbReference>
<accession>C0ZWN9</accession>
<reference evidence="3" key="1">
    <citation type="submission" date="2005-03" db="EMBL/GenBank/DDBJ databases">
        <title>Comparison of the complete genome sequences of Rhodococcus erythropolis PR4 and Rhodococcus opacus B4.</title>
        <authorList>
            <person name="Takarada H."/>
            <person name="Sekine M."/>
            <person name="Hosoyama A."/>
            <person name="Yamada R."/>
            <person name="Fujisawa T."/>
            <person name="Omata S."/>
            <person name="Shimizu A."/>
            <person name="Tsukatani N."/>
            <person name="Tanikawa S."/>
            <person name="Fujita N."/>
            <person name="Harayama S."/>
        </authorList>
    </citation>
    <scope>NUCLEOTIDE SEQUENCE [LARGE SCALE GENOMIC DNA]</scope>
    <source>
        <strain evidence="3">PR4 / NBRC 100887</strain>
    </source>
</reference>
<reference evidence="2 3" key="2">
    <citation type="journal article" date="2006" name="Environ. Microbiol.">
        <title>Sequence analysis of three plasmids harboured in Rhodococcus erythropolis strain PR4.</title>
        <authorList>
            <person name="Sekine M."/>
            <person name="Tanikawa S."/>
            <person name="Omata S."/>
            <person name="Saito M."/>
            <person name="Fujisawa T."/>
            <person name="Tsukatani N."/>
            <person name="Tajima T."/>
            <person name="Sekigawa T."/>
            <person name="Kosugi H."/>
            <person name="Matsuo Y."/>
            <person name="Nishiko R."/>
            <person name="Imamura K."/>
            <person name="Ito M."/>
            <person name="Narita H."/>
            <person name="Tago S."/>
            <person name="Fujita N."/>
            <person name="Harayama S."/>
        </authorList>
    </citation>
    <scope>NUCLEOTIDE SEQUENCE [LARGE SCALE GENOMIC DNA]</scope>
    <source>
        <strain evidence="3">PR4 / NBRC 100887</strain>
    </source>
</reference>